<reference evidence="1" key="2">
    <citation type="submission" date="2021-04" db="EMBL/GenBank/DDBJ databases">
        <authorList>
            <person name="Gilroy R."/>
        </authorList>
    </citation>
    <scope>NUCLEOTIDE SEQUENCE</scope>
    <source>
        <strain evidence="1">A6-441</strain>
    </source>
</reference>
<evidence type="ECO:0000313" key="1">
    <source>
        <dbReference type="EMBL" id="MBU3842414.1"/>
    </source>
</evidence>
<dbReference type="Pfam" id="PF14352">
    <property type="entry name" value="DUF4402"/>
    <property type="match status" value="1"/>
</dbReference>
<reference evidence="1" key="1">
    <citation type="journal article" date="2021" name="PeerJ">
        <title>Extensive microbial diversity within the chicken gut microbiome revealed by metagenomics and culture.</title>
        <authorList>
            <person name="Gilroy R."/>
            <person name="Ravi A."/>
            <person name="Getino M."/>
            <person name="Pursley I."/>
            <person name="Horton D.L."/>
            <person name="Alikhan N.F."/>
            <person name="Baker D."/>
            <person name="Gharbi K."/>
            <person name="Hall N."/>
            <person name="Watson M."/>
            <person name="Adriaenssens E.M."/>
            <person name="Foster-Nyarko E."/>
            <person name="Jarju S."/>
            <person name="Secka A."/>
            <person name="Antonio M."/>
            <person name="Oren A."/>
            <person name="Chaudhuri R.R."/>
            <person name="La Ragione R."/>
            <person name="Hildebrand F."/>
            <person name="Pallen M.J."/>
        </authorList>
    </citation>
    <scope>NUCLEOTIDE SEQUENCE</scope>
    <source>
        <strain evidence="1">A6-441</strain>
    </source>
</reference>
<proteinExistence type="predicted"/>
<sequence length="280" mass="31903">MRRVIYYMSFLIFSLISLGQDFRGEISKFYSNDVLAVGTTNRVRFSAEVTLTKDFANNQDYFQLDLKNGNKFLNLNNIKVSPINSIKEGNKIYFKSSTNGEIIKEIKFLLEGEALFNWLVKNQRDENIRIGYINDEFNPVYLNLSLQNFNPVQSLKIRVIDNMNLGKGEAGERLSTKKWGTPANISIEGEENKSVNITIPESTTIKNSKNESLIVDLSFRENGGQKLVKLLAPNNRDVFRIGNESRVVSKDILIDGETQTQKGNRGVYKGMFTVKVEYLD</sequence>
<accession>A0A9E2KYX5</accession>
<evidence type="ECO:0000313" key="2">
    <source>
        <dbReference type="Proteomes" id="UP000724657"/>
    </source>
</evidence>
<organism evidence="1 2">
    <name type="scientific">Candidatus Fusobacterium pullicola</name>
    <dbReference type="NCBI Taxonomy" id="2838601"/>
    <lineage>
        <taxon>Bacteria</taxon>
        <taxon>Fusobacteriati</taxon>
        <taxon>Fusobacteriota</taxon>
        <taxon>Fusobacteriia</taxon>
        <taxon>Fusobacteriales</taxon>
        <taxon>Fusobacteriaceae</taxon>
        <taxon>Fusobacterium</taxon>
    </lineage>
</organism>
<protein>
    <submittedName>
        <fullName evidence="1">DUF4402 domain-containing protein</fullName>
    </submittedName>
</protein>
<gene>
    <name evidence="1" type="ORF">IAA47_05455</name>
</gene>
<name>A0A9E2KYX5_9FUSO</name>
<dbReference type="InterPro" id="IPR025514">
    <property type="entry name" value="DUF4402"/>
</dbReference>
<dbReference type="EMBL" id="JAHLFN010000054">
    <property type="protein sequence ID" value="MBU3842414.1"/>
    <property type="molecule type" value="Genomic_DNA"/>
</dbReference>
<dbReference type="AlphaFoldDB" id="A0A9E2KYX5"/>
<comment type="caution">
    <text evidence="1">The sequence shown here is derived from an EMBL/GenBank/DDBJ whole genome shotgun (WGS) entry which is preliminary data.</text>
</comment>
<dbReference type="Proteomes" id="UP000724657">
    <property type="component" value="Unassembled WGS sequence"/>
</dbReference>